<dbReference type="InterPro" id="IPR036942">
    <property type="entry name" value="Beta-barrel_TonB_sf"/>
</dbReference>
<dbReference type="Gene3D" id="2.170.130.10">
    <property type="entry name" value="TonB-dependent receptor, plug domain"/>
    <property type="match status" value="1"/>
</dbReference>
<evidence type="ECO:0000259" key="11">
    <source>
        <dbReference type="Pfam" id="PF00593"/>
    </source>
</evidence>
<feature type="chain" id="PRO_5026912407" evidence="10">
    <location>
        <begin position="28"/>
        <end position="1008"/>
    </location>
</feature>
<dbReference type="PROSITE" id="PS52016">
    <property type="entry name" value="TONB_DEPENDENT_REC_3"/>
    <property type="match status" value="1"/>
</dbReference>
<evidence type="ECO:0000256" key="2">
    <source>
        <dbReference type="ARBA" id="ARBA00022448"/>
    </source>
</evidence>
<evidence type="ECO:0000256" key="7">
    <source>
        <dbReference type="ARBA" id="ARBA00023237"/>
    </source>
</evidence>
<keyword evidence="6 8" id="KW-0472">Membrane</keyword>
<protein>
    <submittedName>
        <fullName evidence="13">TonB-dependent receptor</fullName>
    </submittedName>
</protein>
<comment type="similarity">
    <text evidence="8 9">Belongs to the TonB-dependent receptor family.</text>
</comment>
<keyword evidence="2 8" id="KW-0813">Transport</keyword>
<evidence type="ECO:0000256" key="6">
    <source>
        <dbReference type="ARBA" id="ARBA00023136"/>
    </source>
</evidence>
<proteinExistence type="inferred from homology"/>
<dbReference type="InterPro" id="IPR039426">
    <property type="entry name" value="TonB-dep_rcpt-like"/>
</dbReference>
<evidence type="ECO:0000256" key="10">
    <source>
        <dbReference type="SAM" id="SignalP"/>
    </source>
</evidence>
<feature type="domain" description="TonB-dependent receptor-like beta-barrel" evidence="11">
    <location>
        <begin position="452"/>
        <end position="954"/>
    </location>
</feature>
<feature type="signal peptide" evidence="10">
    <location>
        <begin position="1"/>
        <end position="27"/>
    </location>
</feature>
<dbReference type="Pfam" id="PF07715">
    <property type="entry name" value="Plug"/>
    <property type="match status" value="1"/>
</dbReference>
<name>A0A6L7GD33_9SPHN</name>
<evidence type="ECO:0000256" key="8">
    <source>
        <dbReference type="PROSITE-ProRule" id="PRU01360"/>
    </source>
</evidence>
<gene>
    <name evidence="13" type="ORF">GRI44_01430</name>
</gene>
<evidence type="ECO:0000256" key="3">
    <source>
        <dbReference type="ARBA" id="ARBA00022452"/>
    </source>
</evidence>
<keyword evidence="14" id="KW-1185">Reference proteome</keyword>
<evidence type="ECO:0000256" key="5">
    <source>
        <dbReference type="ARBA" id="ARBA00023077"/>
    </source>
</evidence>
<evidence type="ECO:0000259" key="12">
    <source>
        <dbReference type="Pfam" id="PF07715"/>
    </source>
</evidence>
<accession>A0A6L7GD33</accession>
<dbReference type="Pfam" id="PF00593">
    <property type="entry name" value="TonB_dep_Rec_b-barrel"/>
    <property type="match status" value="1"/>
</dbReference>
<dbReference type="AlphaFoldDB" id="A0A6L7GD33"/>
<evidence type="ECO:0000256" key="1">
    <source>
        <dbReference type="ARBA" id="ARBA00004571"/>
    </source>
</evidence>
<keyword evidence="5 9" id="KW-0798">TonB box</keyword>
<dbReference type="SUPFAM" id="SSF56935">
    <property type="entry name" value="Porins"/>
    <property type="match status" value="1"/>
</dbReference>
<reference evidence="13 14" key="1">
    <citation type="submission" date="2019-12" db="EMBL/GenBank/DDBJ databases">
        <title>Genomic-based taxomic classification of the family Erythrobacteraceae.</title>
        <authorList>
            <person name="Xu L."/>
        </authorList>
    </citation>
    <scope>NUCLEOTIDE SEQUENCE [LARGE SCALE GENOMIC DNA]</scope>
    <source>
        <strain evidence="13 14">KCTC 52259</strain>
    </source>
</reference>
<dbReference type="OrthoDB" id="7614575at2"/>
<dbReference type="GO" id="GO:0009279">
    <property type="term" value="C:cell outer membrane"/>
    <property type="evidence" value="ECO:0007669"/>
    <property type="project" value="UniProtKB-SubCell"/>
</dbReference>
<evidence type="ECO:0000313" key="13">
    <source>
        <dbReference type="EMBL" id="MXP13415.1"/>
    </source>
</evidence>
<dbReference type="InterPro" id="IPR000531">
    <property type="entry name" value="Beta-barrel_TonB"/>
</dbReference>
<comment type="caution">
    <text evidence="13">The sequence shown here is derived from an EMBL/GenBank/DDBJ whole genome shotgun (WGS) entry which is preliminary data.</text>
</comment>
<keyword evidence="10" id="KW-0732">Signal</keyword>
<keyword evidence="3 8" id="KW-1134">Transmembrane beta strand</keyword>
<evidence type="ECO:0000313" key="14">
    <source>
        <dbReference type="Proteomes" id="UP000473531"/>
    </source>
</evidence>
<evidence type="ECO:0000256" key="4">
    <source>
        <dbReference type="ARBA" id="ARBA00022692"/>
    </source>
</evidence>
<dbReference type="PANTHER" id="PTHR47234">
    <property type="match status" value="1"/>
</dbReference>
<dbReference type="PANTHER" id="PTHR47234:SF2">
    <property type="entry name" value="TONB-DEPENDENT RECEPTOR"/>
    <property type="match status" value="1"/>
</dbReference>
<feature type="domain" description="TonB-dependent receptor plug" evidence="12">
    <location>
        <begin position="63"/>
        <end position="172"/>
    </location>
</feature>
<keyword evidence="13" id="KW-0675">Receptor</keyword>
<keyword evidence="4 8" id="KW-0812">Transmembrane</keyword>
<sequence>MSNRFTKSALLAGTIMAGAMIATPVSAQTVDQENEPALQALPDNGAGNVIVVTGSRIQRRNVESAAPVAVVNAEEFELSGTVNVENVINTLPQVVPGTTSFSNNPGTGASTLNLRGLGTPRTLVLVNGRRWMSYDTNQIVDLNTIPSFLIDSVDVVTGGASAVYGSDALAGVVNFRLKQVDGIELGGQYNITERGDGARYEVHGAIGTSFDDGRGSATVFAEYYNREPIFQSGRNFSNFALGGESFDAPLQRFGSGTPPQGRVNAPGNVIVRNAIDLNNDGDTTDAGEAAIRRDIAAGLVLDDGLFRTPGVATPNAGNSYNYAPANYLQLPQERYLIGGYADYEFSDGHSAYTEVSFVNNRVAQELAATPVTGTFNVNIAAVSPFLSAAVINELNIIDQREAAASAERVANGLSALPTAQLGVISTAINRRTIESGSRNSLDERNAFRVLGGVRGDITQTINYDAYYMYARTRNANIQAGNISRSAFQRGLDGTDPAINIFGLGQLSQGSIDQISIQAQNGDVSTTQVASAVISGTFGDFAIGAAQPIGFALGAEYRKVGSEFLPDTALSSGDVIGFNAGDATAGSYNVKEVFGELNIPIFETDGGARLNLTAAGRISDYSLEAVGTTYTYAGGVEFSPIRDVTLRGQYQRAVRAPNVAELFQGQAINFPGVVDPCANAATGAVAATRAACIALGVPAGNVGQGLIVQPNAQVPVLIGGNPNLEEETSDSFTAGIVLQPSFLPGFTLTADYFDITIDNAIASVGGSPQGAFDLCFVTVAAAANPVCDAFRGVRNGDGAIVVDNPPLISQANISSLGVSGIDLEANYTTTIPFSLLTDTGEQRVNLSFLGTWTESSFVTPVVGIDDTVECAGKFGGRCGEPTPSFKWTSRASFMDGPLTTSIRWRHLSAVQDEDDSVLYSDFNGVERIPAYDLFDLTMAFEASENLTLTFGVNNIFDKLPLSPEFNAAGEVSNTNNGTLLGDNQEQANTYPSTFDVLGRDFFVSAKMKF</sequence>
<dbReference type="RefSeq" id="WP_160599579.1">
    <property type="nucleotide sequence ID" value="NZ_WTYU01000001.1"/>
</dbReference>
<dbReference type="Proteomes" id="UP000473531">
    <property type="component" value="Unassembled WGS sequence"/>
</dbReference>
<dbReference type="Gene3D" id="2.40.170.20">
    <property type="entry name" value="TonB-dependent receptor, beta-barrel domain"/>
    <property type="match status" value="1"/>
</dbReference>
<dbReference type="InterPro" id="IPR037066">
    <property type="entry name" value="Plug_dom_sf"/>
</dbReference>
<comment type="subcellular location">
    <subcellularLocation>
        <location evidence="1 8">Cell outer membrane</location>
        <topology evidence="1 8">Multi-pass membrane protein</topology>
    </subcellularLocation>
</comment>
<dbReference type="InterPro" id="IPR012910">
    <property type="entry name" value="Plug_dom"/>
</dbReference>
<keyword evidence="7 8" id="KW-0998">Cell outer membrane</keyword>
<evidence type="ECO:0000256" key="9">
    <source>
        <dbReference type="RuleBase" id="RU003357"/>
    </source>
</evidence>
<organism evidence="13 14">
    <name type="scientific">Allopontixanthobacter confluentis</name>
    <dbReference type="NCBI Taxonomy" id="1849021"/>
    <lineage>
        <taxon>Bacteria</taxon>
        <taxon>Pseudomonadati</taxon>
        <taxon>Pseudomonadota</taxon>
        <taxon>Alphaproteobacteria</taxon>
        <taxon>Sphingomonadales</taxon>
        <taxon>Erythrobacteraceae</taxon>
        <taxon>Allopontixanthobacter</taxon>
    </lineage>
</organism>
<dbReference type="EMBL" id="WTYU01000001">
    <property type="protein sequence ID" value="MXP13415.1"/>
    <property type="molecule type" value="Genomic_DNA"/>
</dbReference>